<dbReference type="EMBL" id="CAJOBO010001568">
    <property type="protein sequence ID" value="CAF4390565.1"/>
    <property type="molecule type" value="Genomic_DNA"/>
</dbReference>
<feature type="repeat" description="TPR" evidence="3">
    <location>
        <begin position="485"/>
        <end position="518"/>
    </location>
</feature>
<feature type="repeat" description="TPR" evidence="3">
    <location>
        <begin position="905"/>
        <end position="938"/>
    </location>
</feature>
<evidence type="ECO:0000256" key="3">
    <source>
        <dbReference type="PROSITE-ProRule" id="PRU00339"/>
    </source>
</evidence>
<dbReference type="InterPro" id="IPR011990">
    <property type="entry name" value="TPR-like_helical_dom_sf"/>
</dbReference>
<evidence type="ECO:0000313" key="4">
    <source>
        <dbReference type="EMBL" id="CAF3237032.1"/>
    </source>
</evidence>
<dbReference type="AlphaFoldDB" id="A0A817R909"/>
<dbReference type="Proteomes" id="UP000663851">
    <property type="component" value="Unassembled WGS sequence"/>
</dbReference>
<dbReference type="EMBL" id="CAJNYD010000242">
    <property type="protein sequence ID" value="CAF3237032.1"/>
    <property type="molecule type" value="Genomic_DNA"/>
</dbReference>
<feature type="repeat" description="TPR" evidence="3">
    <location>
        <begin position="569"/>
        <end position="602"/>
    </location>
</feature>
<dbReference type="Gene3D" id="1.25.40.10">
    <property type="entry name" value="Tetratricopeptide repeat domain"/>
    <property type="match status" value="4"/>
</dbReference>
<dbReference type="InterPro" id="IPR019734">
    <property type="entry name" value="TPR_rpt"/>
</dbReference>
<proteinExistence type="predicted"/>
<dbReference type="SUPFAM" id="SSF56399">
    <property type="entry name" value="ADP-ribosylation"/>
    <property type="match status" value="1"/>
</dbReference>
<evidence type="ECO:0000256" key="1">
    <source>
        <dbReference type="ARBA" id="ARBA00022737"/>
    </source>
</evidence>
<dbReference type="EMBL" id="CAJNYU010003572">
    <property type="protein sequence ID" value="CAF3682891.1"/>
    <property type="molecule type" value="Genomic_DNA"/>
</dbReference>
<organism evidence="4 8">
    <name type="scientific">Rotaria socialis</name>
    <dbReference type="NCBI Taxonomy" id="392032"/>
    <lineage>
        <taxon>Eukaryota</taxon>
        <taxon>Metazoa</taxon>
        <taxon>Spiralia</taxon>
        <taxon>Gnathifera</taxon>
        <taxon>Rotifera</taxon>
        <taxon>Eurotatoria</taxon>
        <taxon>Bdelloidea</taxon>
        <taxon>Philodinida</taxon>
        <taxon>Philodinidae</taxon>
        <taxon>Rotaria</taxon>
    </lineage>
</organism>
<dbReference type="Pfam" id="PF13181">
    <property type="entry name" value="TPR_8"/>
    <property type="match status" value="1"/>
</dbReference>
<dbReference type="SUPFAM" id="SSF48452">
    <property type="entry name" value="TPR-like"/>
    <property type="match status" value="3"/>
</dbReference>
<reference evidence="4" key="1">
    <citation type="submission" date="2021-02" db="EMBL/GenBank/DDBJ databases">
        <authorList>
            <person name="Nowell W R."/>
        </authorList>
    </citation>
    <scope>NUCLEOTIDE SEQUENCE</scope>
</reference>
<dbReference type="Proteomes" id="UP000663862">
    <property type="component" value="Unassembled WGS sequence"/>
</dbReference>
<dbReference type="Gene3D" id="3.90.176.10">
    <property type="entry name" value="Toxin ADP-ribosyltransferase, Chain A, domain 1"/>
    <property type="match status" value="1"/>
</dbReference>
<accession>A0A817R909</accession>
<feature type="repeat" description="TPR" evidence="3">
    <location>
        <begin position="779"/>
        <end position="812"/>
    </location>
</feature>
<feature type="repeat" description="TPR" evidence="3">
    <location>
        <begin position="611"/>
        <end position="644"/>
    </location>
</feature>
<dbReference type="Proteomes" id="UP000663869">
    <property type="component" value="Unassembled WGS sequence"/>
</dbReference>
<dbReference type="PANTHER" id="PTHR45641">
    <property type="entry name" value="TETRATRICOPEPTIDE REPEAT PROTEIN (AFU_ORTHOLOGUE AFUA_6G03870)"/>
    <property type="match status" value="1"/>
</dbReference>
<evidence type="ECO:0000313" key="8">
    <source>
        <dbReference type="Proteomes" id="UP000663833"/>
    </source>
</evidence>
<evidence type="ECO:0000256" key="2">
    <source>
        <dbReference type="ARBA" id="ARBA00022803"/>
    </source>
</evidence>
<keyword evidence="1" id="KW-0677">Repeat</keyword>
<dbReference type="Proteomes" id="UP000663833">
    <property type="component" value="Unassembled WGS sequence"/>
</dbReference>
<evidence type="ECO:0000313" key="6">
    <source>
        <dbReference type="EMBL" id="CAF4382300.1"/>
    </source>
</evidence>
<sequence>MQTSSRGGIRHHLVIWLDPNAHRSANYDKSCEFIRAIVNSIEAFSDPDKCIDFLTDRDDSDEQVVLILSETFSENIIPLIHAIPQLHYIYIHGTDIDQSKNVSWTSGYEKVRGQLWENLQSIGEQLKKDIIQCQNESEAISFVSASEIAAGNRQDPSFIYTQLLKEILLTNYLTDSEEEARCQMIEFCRRIYMNNAAELRVIDEFEREFFPEQSVHWYTRECFLHIMLNKALRSPEPDILYKFRYFLRHLNEQIRIIAAQQCISQKSITVFRGQGMPTDEFNKLKNGIGGLLSFRSFLSTSLDSEVAFAFAEPFKYISDQTSIVFLMNIDPSIKQYPFIHVDNMSYYQSSEQEILFTVGTVFRIDAVEKLKDDQWQVRLTSSNDIDMNLVQYMEYTRKRTRCSHPLIGLVKLADEMGQYKMIDRLAQIFTENDFPSQIPSVMNQMRHALGSAYLSAGNRTNALTHLQEALNIYLEYLPSDDQSLSSTYNNIGSVYHTSKDYEMALTYYQLALDCQLNSQDPDFDSSATYSMNLAAVYEALGRYDEVSACQKQALKFRQQNHGENDLTLLDMYSAIGRACYKKQDYAEAATYNEKALEIQEMTSSANPVSSINFLLSTGQICLSQGQYNDAIDYFMRALDLQTQYLLSNNPSFSKTYHNLGCAYYRQDKFAESIPYYQKGLDIELNSLADDHSAIASSYFNLSTAYAGILQYDEALQCARKAVEQLRKRPDPSTLELSQYIIQIGIVLDKQTKYSEAIAYYQESIAVNVSVVGDSNASLASDYYRIAETYVKLDNHLDALAFYQKALEIEQNTLADDHSSIAVTHFKISKAHMEMAQYDEALKHAHQAIEQLRKCSDLGIAALGPMILHAGYNLYQQNKCFEAVRYYEEALSLCVAYMPENDPQLATIYYRIASAYFELGNFTEALLYYQNTLENELLTLPSNAPTIATTYEHLAATLVCLRRFNEAIDAYLKGIDQLLKTHPLDHQDVNKLRIALETIMAQ</sequence>
<protein>
    <submittedName>
        <fullName evidence="4">Uncharacterized protein</fullName>
    </submittedName>
</protein>
<comment type="caution">
    <text evidence="4">The sequence shown here is derived from an EMBL/GenBank/DDBJ whole genome shotgun (WGS) entry which is preliminary data.</text>
</comment>
<gene>
    <name evidence="5" type="ORF">FME351_LOCUS26496</name>
    <name evidence="7" type="ORF">HFQ381_LOCUS19375</name>
    <name evidence="4" type="ORF">LUA448_LOCUS4059</name>
    <name evidence="6" type="ORF">TSG867_LOCUS11674</name>
</gene>
<dbReference type="PANTHER" id="PTHR45641:SF1">
    <property type="entry name" value="AAA+ ATPASE DOMAIN-CONTAINING PROTEIN"/>
    <property type="match status" value="1"/>
</dbReference>
<name>A0A817R909_9BILA</name>
<evidence type="ECO:0000313" key="7">
    <source>
        <dbReference type="EMBL" id="CAF4390565.1"/>
    </source>
</evidence>
<dbReference type="Pfam" id="PF13424">
    <property type="entry name" value="TPR_12"/>
    <property type="match status" value="5"/>
</dbReference>
<dbReference type="PROSITE" id="PS51996">
    <property type="entry name" value="TR_MART"/>
    <property type="match status" value="1"/>
</dbReference>
<dbReference type="EMBL" id="CAJOBQ010000568">
    <property type="protein sequence ID" value="CAF4382300.1"/>
    <property type="molecule type" value="Genomic_DNA"/>
</dbReference>
<feature type="repeat" description="TPR" evidence="3">
    <location>
        <begin position="653"/>
        <end position="686"/>
    </location>
</feature>
<evidence type="ECO:0000313" key="5">
    <source>
        <dbReference type="EMBL" id="CAF3682891.1"/>
    </source>
</evidence>
<keyword evidence="2 3" id="KW-0802">TPR repeat</keyword>
<dbReference type="PROSITE" id="PS50005">
    <property type="entry name" value="TPR"/>
    <property type="match status" value="6"/>
</dbReference>
<dbReference type="SMART" id="SM00028">
    <property type="entry name" value="TPR"/>
    <property type="match status" value="13"/>
</dbReference>